<feature type="short sequence motif" description="Important for interaction with partner proteins" evidence="2">
    <location>
        <begin position="233"/>
        <end position="238"/>
    </location>
</feature>
<dbReference type="GO" id="GO:0006281">
    <property type="term" value="P:DNA repair"/>
    <property type="evidence" value="ECO:0007669"/>
    <property type="project" value="UniProtKB-UniRule"/>
</dbReference>
<reference evidence="5 6" key="1">
    <citation type="submission" date="2016-11" db="EMBL/GenBank/DDBJ databases">
        <authorList>
            <person name="Jaros S."/>
            <person name="Januszkiewicz K."/>
            <person name="Wedrychowicz H."/>
        </authorList>
    </citation>
    <scope>NUCLEOTIDE SEQUENCE [LARGE SCALE GENOMIC DNA]</scope>
    <source>
        <strain evidence="5 6">DSM 21637</strain>
    </source>
</reference>
<comment type="subunit">
    <text evidence="2">Homotetramer.</text>
</comment>
<dbReference type="InterPro" id="IPR012340">
    <property type="entry name" value="NA-bd_OB-fold"/>
</dbReference>
<keyword evidence="2" id="KW-0235">DNA replication</keyword>
<evidence type="ECO:0000256" key="1">
    <source>
        <dbReference type="ARBA" id="ARBA00023125"/>
    </source>
</evidence>
<evidence type="ECO:0000256" key="4">
    <source>
        <dbReference type="SAM" id="MobiDB-lite"/>
    </source>
</evidence>
<dbReference type="HAMAP" id="MF_00984">
    <property type="entry name" value="SSB"/>
    <property type="match status" value="1"/>
</dbReference>
<evidence type="ECO:0000313" key="6">
    <source>
        <dbReference type="Proteomes" id="UP000182350"/>
    </source>
</evidence>
<dbReference type="AlphaFoldDB" id="A0A1K1Z6R2"/>
<dbReference type="PANTHER" id="PTHR10302">
    <property type="entry name" value="SINGLE-STRANDED DNA-BINDING PROTEIN"/>
    <property type="match status" value="1"/>
</dbReference>
<evidence type="ECO:0000256" key="2">
    <source>
        <dbReference type="HAMAP-Rule" id="MF_00984"/>
    </source>
</evidence>
<dbReference type="STRING" id="1122209.SAMN02745752_02551"/>
<dbReference type="Proteomes" id="UP000182350">
    <property type="component" value="Unassembled WGS sequence"/>
</dbReference>
<dbReference type="GO" id="GO:0003697">
    <property type="term" value="F:single-stranded DNA binding"/>
    <property type="evidence" value="ECO:0007669"/>
    <property type="project" value="UniProtKB-UniRule"/>
</dbReference>
<dbReference type="GO" id="GO:0006310">
    <property type="term" value="P:DNA recombination"/>
    <property type="evidence" value="ECO:0007669"/>
    <property type="project" value="UniProtKB-UniRule"/>
</dbReference>
<dbReference type="InterPro" id="IPR000424">
    <property type="entry name" value="Primosome_PriB/ssb"/>
</dbReference>
<feature type="DNA-binding region" evidence="2">
    <location>
        <begin position="54"/>
        <end position="60"/>
    </location>
</feature>
<gene>
    <name evidence="5" type="ORF">SAMN02745752_02551</name>
</gene>
<keyword evidence="2" id="KW-0233">DNA recombination</keyword>
<organism evidence="5 6">
    <name type="scientific">Marinospirillum alkaliphilum DSM 21637</name>
    <dbReference type="NCBI Taxonomy" id="1122209"/>
    <lineage>
        <taxon>Bacteria</taxon>
        <taxon>Pseudomonadati</taxon>
        <taxon>Pseudomonadota</taxon>
        <taxon>Gammaproteobacteria</taxon>
        <taxon>Oceanospirillales</taxon>
        <taxon>Oceanospirillaceae</taxon>
        <taxon>Marinospirillum</taxon>
    </lineage>
</organism>
<sequence>MARGVNKVILIGNLGQDPEVRYTQNQKQVANLNLATSEQWTDRQTGQKQEKTEWHRVVLFDRLAEIAGQYLKKGSKVYIEGKLQTRKWQNQQGQDQYTTEIVGNELQMLDGRGGDSGQSYGNAGYQGGNDYAQPQQSAGGYAAPQQSYAAPAPQQPAAHQPYAAPAPQPQVQQPPVQQAPAAPVQQPYGAPAAGHTAPPPRQPYAAPAQPQGQPQHPAQGQPAPQGKSFNEFDDDIPF</sequence>
<keyword evidence="6" id="KW-1185">Reference proteome</keyword>
<dbReference type="Pfam" id="PF00436">
    <property type="entry name" value="SSB"/>
    <property type="match status" value="1"/>
</dbReference>
<feature type="compositionally biased region" description="Low complexity" evidence="4">
    <location>
        <begin position="203"/>
        <end position="226"/>
    </location>
</feature>
<evidence type="ECO:0000256" key="3">
    <source>
        <dbReference type="RuleBase" id="RU000524"/>
    </source>
</evidence>
<keyword evidence="2" id="KW-0234">DNA repair</keyword>
<dbReference type="PANTHER" id="PTHR10302:SF27">
    <property type="entry name" value="SINGLE-STRANDED DNA-BINDING PROTEIN"/>
    <property type="match status" value="1"/>
</dbReference>
<dbReference type="NCBIfam" id="TIGR00621">
    <property type="entry name" value="ssb"/>
    <property type="match status" value="1"/>
</dbReference>
<dbReference type="OrthoDB" id="9809878at2"/>
<feature type="region of interest" description="Disordered" evidence="4">
    <location>
        <begin position="108"/>
        <end position="238"/>
    </location>
</feature>
<dbReference type="PROSITE" id="PS50935">
    <property type="entry name" value="SSB"/>
    <property type="match status" value="1"/>
</dbReference>
<keyword evidence="2" id="KW-0227">DNA damage</keyword>
<dbReference type="RefSeq" id="WP_072326883.1">
    <property type="nucleotide sequence ID" value="NZ_FPJW01000010.1"/>
</dbReference>
<dbReference type="EMBL" id="FPJW01000010">
    <property type="protein sequence ID" value="SFX69403.1"/>
    <property type="molecule type" value="Genomic_DNA"/>
</dbReference>
<dbReference type="GO" id="GO:0009295">
    <property type="term" value="C:nucleoid"/>
    <property type="evidence" value="ECO:0007669"/>
    <property type="project" value="TreeGrafter"/>
</dbReference>
<dbReference type="Gene3D" id="2.40.50.140">
    <property type="entry name" value="Nucleic acid-binding proteins"/>
    <property type="match status" value="1"/>
</dbReference>
<dbReference type="CDD" id="cd04496">
    <property type="entry name" value="SSB_OBF"/>
    <property type="match status" value="1"/>
</dbReference>
<protein>
    <recommendedName>
        <fullName evidence="2 3">Single-stranded DNA-binding protein</fullName>
        <shortName evidence="2">SSB</shortName>
    </recommendedName>
</protein>
<dbReference type="InterPro" id="IPR011344">
    <property type="entry name" value="ssDNA-bd"/>
</dbReference>
<evidence type="ECO:0000313" key="5">
    <source>
        <dbReference type="EMBL" id="SFX69403.1"/>
    </source>
</evidence>
<accession>A0A1K1Z6R2</accession>
<keyword evidence="1 2" id="KW-0238">DNA-binding</keyword>
<feature type="compositionally biased region" description="Low complexity" evidence="4">
    <location>
        <begin position="138"/>
        <end position="196"/>
    </location>
</feature>
<dbReference type="SUPFAM" id="SSF50249">
    <property type="entry name" value="Nucleic acid-binding proteins"/>
    <property type="match status" value="1"/>
</dbReference>
<proteinExistence type="inferred from homology"/>
<name>A0A1K1Z6R2_9GAMM</name>
<comment type="function">
    <text evidence="2">Plays an important role in DNA replication, recombination and repair. Binds to ssDNA and to an array of partner proteins to recruit them to their sites of action during DNA metabolism.</text>
</comment>
<dbReference type="GO" id="GO:0006260">
    <property type="term" value="P:DNA replication"/>
    <property type="evidence" value="ECO:0007669"/>
    <property type="project" value="UniProtKB-UniRule"/>
</dbReference>